<name>A0A2M3ZJL4_9DIPT</name>
<proteinExistence type="inferred from homology"/>
<dbReference type="PANTHER" id="PTHR31493">
    <property type="entry name" value="NAZO FAMILY MEMBER"/>
    <property type="match status" value="1"/>
</dbReference>
<evidence type="ECO:0000313" key="3">
    <source>
        <dbReference type="EMBL" id="MBW28692.1"/>
    </source>
</evidence>
<dbReference type="Pfam" id="PF20721">
    <property type="entry name" value="C19orf12"/>
    <property type="match status" value="1"/>
</dbReference>
<sequence length="139" mass="14602">MPINTRQLLDAVGTLTDRESMRVAMKSSAKGAAIAGSGSFLGGMMGGPVGLFVGGALGGLVAYAMSENFKPVSQIICNELSVAERERLKERILGALAEFQPTDLVVVLSLLTGNVTAQRAVLSAVATFLTNEMRMQIID</sequence>
<reference evidence="3" key="1">
    <citation type="submission" date="2018-01" db="EMBL/GenBank/DDBJ databases">
        <title>An insight into the sialome of Amazonian anophelines.</title>
        <authorList>
            <person name="Ribeiro J.M."/>
            <person name="Scarpassa V."/>
            <person name="Calvo E."/>
        </authorList>
    </citation>
    <scope>NUCLEOTIDE SEQUENCE</scope>
    <source>
        <tissue evidence="3">Salivary glands</tissue>
    </source>
</reference>
<organism evidence="3">
    <name type="scientific">Anopheles braziliensis</name>
    <dbReference type="NCBI Taxonomy" id="58242"/>
    <lineage>
        <taxon>Eukaryota</taxon>
        <taxon>Metazoa</taxon>
        <taxon>Ecdysozoa</taxon>
        <taxon>Arthropoda</taxon>
        <taxon>Hexapoda</taxon>
        <taxon>Insecta</taxon>
        <taxon>Pterygota</taxon>
        <taxon>Neoptera</taxon>
        <taxon>Endopterygota</taxon>
        <taxon>Diptera</taxon>
        <taxon>Nematocera</taxon>
        <taxon>Culicoidea</taxon>
        <taxon>Culicidae</taxon>
        <taxon>Anophelinae</taxon>
        <taxon>Anopheles</taxon>
    </lineage>
</organism>
<dbReference type="AlphaFoldDB" id="A0A2M3ZJL4"/>
<evidence type="ECO:0000256" key="1">
    <source>
        <dbReference type="ARBA" id="ARBA00029457"/>
    </source>
</evidence>
<comment type="similarity">
    <text evidence="1">Belongs to the C19orf12 family.</text>
</comment>
<evidence type="ECO:0000256" key="2">
    <source>
        <dbReference type="SAM" id="Phobius"/>
    </source>
</evidence>
<dbReference type="EMBL" id="GGFM01007941">
    <property type="protein sequence ID" value="MBW28692.1"/>
    <property type="molecule type" value="Transcribed_RNA"/>
</dbReference>
<keyword evidence="2" id="KW-0812">Transmembrane</keyword>
<protein>
    <submittedName>
        <fullName evidence="3">Uncharacterized protein</fullName>
    </submittedName>
</protein>
<feature type="transmembrane region" description="Helical" evidence="2">
    <location>
        <begin position="45"/>
        <end position="65"/>
    </location>
</feature>
<keyword evidence="2" id="KW-0472">Membrane</keyword>
<accession>A0A2M3ZJL4</accession>
<keyword evidence="2" id="KW-1133">Transmembrane helix</keyword>
<dbReference type="InterPro" id="IPR033369">
    <property type="entry name" value="C19orf12"/>
</dbReference>
<dbReference type="PANTHER" id="PTHR31493:SF1">
    <property type="entry name" value="PROTEIN C19ORF12"/>
    <property type="match status" value="1"/>
</dbReference>